<dbReference type="EMBL" id="JAUJFI010000048">
    <property type="protein sequence ID" value="MDQ2103411.1"/>
    <property type="molecule type" value="Genomic_DNA"/>
</dbReference>
<accession>A0ABU0WGR9</accession>
<evidence type="ECO:0000256" key="1">
    <source>
        <dbReference type="SAM" id="SignalP"/>
    </source>
</evidence>
<protein>
    <recommendedName>
        <fullName evidence="4">Lipoprotein</fullName>
    </recommendedName>
</protein>
<comment type="caution">
    <text evidence="2">The sequence shown here is derived from an EMBL/GenBank/DDBJ whole genome shotgun (WGS) entry which is preliminary data.</text>
</comment>
<evidence type="ECO:0000313" key="2">
    <source>
        <dbReference type="EMBL" id="MDQ2103411.1"/>
    </source>
</evidence>
<feature type="chain" id="PRO_5046628316" description="Lipoprotein" evidence="1">
    <location>
        <begin position="21"/>
        <end position="135"/>
    </location>
</feature>
<proteinExistence type="predicted"/>
<reference evidence="2 3" key="1">
    <citation type="submission" date="2023-06" db="EMBL/GenBank/DDBJ databases">
        <title>Azospirillum isscasensis sp.nov, a bacterium isolated from rhizosphere soil of rice.</title>
        <authorList>
            <person name="Wang H."/>
        </authorList>
    </citation>
    <scope>NUCLEOTIDE SEQUENCE [LARGE SCALE GENOMIC DNA]</scope>
    <source>
        <strain evidence="2 3">C340-1</strain>
    </source>
</reference>
<evidence type="ECO:0008006" key="4">
    <source>
        <dbReference type="Google" id="ProtNLM"/>
    </source>
</evidence>
<dbReference type="PROSITE" id="PS51257">
    <property type="entry name" value="PROKAR_LIPOPROTEIN"/>
    <property type="match status" value="1"/>
</dbReference>
<organism evidence="2 3">
    <name type="scientific">Azospirillum isscasi</name>
    <dbReference type="NCBI Taxonomy" id="3053926"/>
    <lineage>
        <taxon>Bacteria</taxon>
        <taxon>Pseudomonadati</taxon>
        <taxon>Pseudomonadota</taxon>
        <taxon>Alphaproteobacteria</taxon>
        <taxon>Rhodospirillales</taxon>
        <taxon>Azospirillaceae</taxon>
        <taxon>Azospirillum</taxon>
    </lineage>
</organism>
<sequence length="135" mass="13993">MTRILTAALLAATATLAGCAGLMPPPGADEMAKIPVVRYGEASSAGGEYVLLYPAGAPLPVVASVSGSLLAKPGLARMEVATNRDVYVYKTWLSFDGKSWMAADQAVGGEFMITLPGEKDSQAPGTMSARFDIKP</sequence>
<dbReference type="RefSeq" id="WP_306706368.1">
    <property type="nucleotide sequence ID" value="NZ_JAUJFI010000048.1"/>
</dbReference>
<gene>
    <name evidence="2" type="ORF">QSG27_11995</name>
</gene>
<name>A0ABU0WGR9_9PROT</name>
<keyword evidence="3" id="KW-1185">Reference proteome</keyword>
<feature type="signal peptide" evidence="1">
    <location>
        <begin position="1"/>
        <end position="20"/>
    </location>
</feature>
<dbReference type="Proteomes" id="UP001227317">
    <property type="component" value="Unassembled WGS sequence"/>
</dbReference>
<evidence type="ECO:0000313" key="3">
    <source>
        <dbReference type="Proteomes" id="UP001227317"/>
    </source>
</evidence>
<keyword evidence="1" id="KW-0732">Signal</keyword>